<dbReference type="Pfam" id="PF01979">
    <property type="entry name" value="Amidohydro_1"/>
    <property type="match status" value="1"/>
</dbReference>
<evidence type="ECO:0000313" key="5">
    <source>
        <dbReference type="Proteomes" id="UP000537161"/>
    </source>
</evidence>
<keyword evidence="2 4" id="KW-0378">Hydrolase</keyword>
<sequence>MQPETVDTLIRDAYVVTMDAQRRVFTDGYVAFDKGRVVAAGPMAGCAVTAREVIRARGRIVMPGMANAHNHLIQIAFRGYNDDRWPVLDIPAAVAVLLEQLHGLTGRIDAERAYVLTRLHMLDMLKAGYTATHDEHFTNIRRDSADGSWAAVADSGMRGFLCRCIVNAERIPESGRETVEAGLAEAERLRGGFASDRIEVAAGFLNFQFLQDPDDMRRIVDGAAAIGMRVDVDMTDNSRGAALRARGYAGGQVDYYRDFGLLDRPVYAGKAVSVLPHEYELLARHDARVAVVPILRFFDGTGLHIHDFLRHGILPGIGTDAPLVSDCQSPFEAMRLAILAQNIAVKKERADGRPPPEKAHWAVAERMLEMATLGGARALFMEDQTGAIEVGKAADCVMVDMAHAATQPTAKDRRLIGALVWAGSTLNVDTVFVAGRKLLEGGRSTLIDEEAAMVEAQTVLAELIDEAGLDGVLPPRRAGAGFRGWTYI</sequence>
<dbReference type="InterPro" id="IPR032466">
    <property type="entry name" value="Metal_Hydrolase"/>
</dbReference>
<dbReference type="GO" id="GO:0090614">
    <property type="term" value="F:5'-methylthioadenosine deaminase activity"/>
    <property type="evidence" value="ECO:0007669"/>
    <property type="project" value="UniProtKB-EC"/>
</dbReference>
<comment type="similarity">
    <text evidence="1">Belongs to the metallo-dependent hydrolases superfamily. ATZ/TRZ family.</text>
</comment>
<reference evidence="4 5" key="1">
    <citation type="submission" date="2020-08" db="EMBL/GenBank/DDBJ databases">
        <title>Genomic Encyclopedia of Type Strains, Phase IV (KMG-IV): sequencing the most valuable type-strain genomes for metagenomic binning, comparative biology and taxonomic classification.</title>
        <authorList>
            <person name="Goeker M."/>
        </authorList>
    </citation>
    <scope>NUCLEOTIDE SEQUENCE [LARGE SCALE GENOMIC DNA]</scope>
    <source>
        <strain evidence="4 5">DSM 27163</strain>
    </source>
</reference>
<feature type="domain" description="Amidohydrolase-related" evidence="3">
    <location>
        <begin position="60"/>
        <end position="436"/>
    </location>
</feature>
<dbReference type="InterPro" id="IPR050287">
    <property type="entry name" value="MTA/SAH_deaminase"/>
</dbReference>
<dbReference type="SUPFAM" id="SSF51556">
    <property type="entry name" value="Metallo-dependent hydrolases"/>
    <property type="match status" value="1"/>
</dbReference>
<dbReference type="EC" id="3.5.4.31" evidence="4"/>
<proteinExistence type="inferred from homology"/>
<protein>
    <submittedName>
        <fullName evidence="4">5-methylthioadenosine/S-adenosylhomocysteine deaminase</fullName>
        <ecNumber evidence="4">3.5.4.28</ecNumber>
        <ecNumber evidence="4">3.5.4.31</ecNumber>
    </submittedName>
</protein>
<dbReference type="Gene3D" id="3.20.20.140">
    <property type="entry name" value="Metal-dependent hydrolases"/>
    <property type="match status" value="1"/>
</dbReference>
<evidence type="ECO:0000256" key="2">
    <source>
        <dbReference type="ARBA" id="ARBA00022801"/>
    </source>
</evidence>
<dbReference type="EMBL" id="JACIJH010000023">
    <property type="protein sequence ID" value="MBB5708633.1"/>
    <property type="molecule type" value="Genomic_DNA"/>
</dbReference>
<organism evidence="4 5">
    <name type="scientific">Sphingopyxis panaciterrulae</name>
    <dbReference type="NCBI Taxonomy" id="462372"/>
    <lineage>
        <taxon>Bacteria</taxon>
        <taxon>Pseudomonadati</taxon>
        <taxon>Pseudomonadota</taxon>
        <taxon>Alphaproteobacteria</taxon>
        <taxon>Sphingomonadales</taxon>
        <taxon>Sphingomonadaceae</taxon>
        <taxon>Sphingopyxis</taxon>
    </lineage>
</organism>
<dbReference type="EC" id="3.5.4.28" evidence="4"/>
<dbReference type="PANTHER" id="PTHR43794:SF11">
    <property type="entry name" value="AMIDOHYDROLASE-RELATED DOMAIN-CONTAINING PROTEIN"/>
    <property type="match status" value="1"/>
</dbReference>
<dbReference type="PANTHER" id="PTHR43794">
    <property type="entry name" value="AMINOHYDROLASE SSNA-RELATED"/>
    <property type="match status" value="1"/>
</dbReference>
<evidence type="ECO:0000259" key="3">
    <source>
        <dbReference type="Pfam" id="PF01979"/>
    </source>
</evidence>
<comment type="caution">
    <text evidence="4">The sequence shown here is derived from an EMBL/GenBank/DDBJ whole genome shotgun (WGS) entry which is preliminary data.</text>
</comment>
<dbReference type="InterPro" id="IPR006680">
    <property type="entry name" value="Amidohydro-rel"/>
</dbReference>
<evidence type="ECO:0000256" key="1">
    <source>
        <dbReference type="ARBA" id="ARBA00006745"/>
    </source>
</evidence>
<dbReference type="AlphaFoldDB" id="A0A7W9B9G6"/>
<dbReference type="Proteomes" id="UP000537161">
    <property type="component" value="Unassembled WGS sequence"/>
</dbReference>
<name>A0A7W9B9G6_9SPHN</name>
<keyword evidence="5" id="KW-1185">Reference proteome</keyword>
<dbReference type="Gene3D" id="2.30.40.10">
    <property type="entry name" value="Urease, subunit C, domain 1"/>
    <property type="match status" value="1"/>
</dbReference>
<dbReference type="InterPro" id="IPR011059">
    <property type="entry name" value="Metal-dep_hydrolase_composite"/>
</dbReference>
<dbReference type="GO" id="GO:0050270">
    <property type="term" value="F:S-adenosylhomocysteine deaminase activity"/>
    <property type="evidence" value="ECO:0007669"/>
    <property type="project" value="UniProtKB-EC"/>
</dbReference>
<evidence type="ECO:0000313" key="4">
    <source>
        <dbReference type="EMBL" id="MBB5708633.1"/>
    </source>
</evidence>
<dbReference type="SUPFAM" id="SSF51338">
    <property type="entry name" value="Composite domain of metallo-dependent hydrolases"/>
    <property type="match status" value="1"/>
</dbReference>
<dbReference type="RefSeq" id="WP_184101542.1">
    <property type="nucleotide sequence ID" value="NZ_JACIJH010000023.1"/>
</dbReference>
<accession>A0A7W9B9G6</accession>
<gene>
    <name evidence="4" type="ORF">FHR21_004027</name>
</gene>